<comment type="caution">
    <text evidence="3">The sequence shown here is derived from an EMBL/GenBank/DDBJ whole genome shotgun (WGS) entry which is preliminary data.</text>
</comment>
<dbReference type="PRINTS" id="PR00411">
    <property type="entry name" value="PNDRDTASEI"/>
</dbReference>
<dbReference type="InterPro" id="IPR050982">
    <property type="entry name" value="Auxin_biosynth/cation_transpt"/>
</dbReference>
<dbReference type="InterPro" id="IPR036188">
    <property type="entry name" value="FAD/NAD-bd_sf"/>
</dbReference>
<organism evidence="3 4">
    <name type="scientific">Exophiala sideris</name>
    <dbReference type="NCBI Taxonomy" id="1016849"/>
    <lineage>
        <taxon>Eukaryota</taxon>
        <taxon>Fungi</taxon>
        <taxon>Dikarya</taxon>
        <taxon>Ascomycota</taxon>
        <taxon>Pezizomycotina</taxon>
        <taxon>Eurotiomycetes</taxon>
        <taxon>Chaetothyriomycetidae</taxon>
        <taxon>Chaetothyriales</taxon>
        <taxon>Herpotrichiellaceae</taxon>
        <taxon>Exophiala</taxon>
    </lineage>
</organism>
<dbReference type="SUPFAM" id="SSF51905">
    <property type="entry name" value="FAD/NAD(P)-binding domain"/>
    <property type="match status" value="2"/>
</dbReference>
<evidence type="ECO:0000256" key="2">
    <source>
        <dbReference type="SAM" id="MobiDB-lite"/>
    </source>
</evidence>
<evidence type="ECO:0000313" key="4">
    <source>
        <dbReference type="Proteomes" id="UP001345691"/>
    </source>
</evidence>
<feature type="compositionally biased region" description="Polar residues" evidence="2">
    <location>
        <begin position="171"/>
        <end position="185"/>
    </location>
</feature>
<evidence type="ECO:0000313" key="3">
    <source>
        <dbReference type="EMBL" id="KAK5056980.1"/>
    </source>
</evidence>
<name>A0ABR0J5T2_9EURO</name>
<keyword evidence="4" id="KW-1185">Reference proteome</keyword>
<evidence type="ECO:0000256" key="1">
    <source>
        <dbReference type="ARBA" id="ARBA00023002"/>
    </source>
</evidence>
<dbReference type="PANTHER" id="PTHR43539">
    <property type="entry name" value="FLAVIN-BINDING MONOOXYGENASE-LIKE PROTEIN (AFU_ORTHOLOGUE AFUA_4G09220)"/>
    <property type="match status" value="1"/>
</dbReference>
<dbReference type="Pfam" id="PF13738">
    <property type="entry name" value="Pyr_redox_3"/>
    <property type="match status" value="1"/>
</dbReference>
<dbReference type="EMBL" id="JAVRRF010000017">
    <property type="protein sequence ID" value="KAK5056980.1"/>
    <property type="molecule type" value="Genomic_DNA"/>
</dbReference>
<dbReference type="PANTHER" id="PTHR43539:SF68">
    <property type="entry name" value="FLAVIN-BINDING MONOOXYGENASE-LIKE PROTEIN (AFU_ORTHOLOGUE AFUA_4G09220)"/>
    <property type="match status" value="1"/>
</dbReference>
<accession>A0ABR0J5T2</accession>
<reference evidence="3 4" key="1">
    <citation type="submission" date="2023-08" db="EMBL/GenBank/DDBJ databases">
        <title>Black Yeasts Isolated from many extreme environments.</title>
        <authorList>
            <person name="Coleine C."/>
            <person name="Stajich J.E."/>
            <person name="Selbmann L."/>
        </authorList>
    </citation>
    <scope>NUCLEOTIDE SEQUENCE [LARGE SCALE GENOMIC DNA]</scope>
    <source>
        <strain evidence="3 4">CCFEE 6328</strain>
    </source>
</reference>
<evidence type="ECO:0008006" key="5">
    <source>
        <dbReference type="Google" id="ProtNLM"/>
    </source>
</evidence>
<feature type="region of interest" description="Disordered" evidence="2">
    <location>
        <begin position="160"/>
        <end position="185"/>
    </location>
</feature>
<keyword evidence="1" id="KW-0560">Oxidoreductase</keyword>
<sequence>MKDPTAFRSFDQVPGELPEGCLPPSMDLAPVARQALDLINNLGPENLASNVIWRDLLAFTGYYRTFYSGYSVFETFKKLCKQRLCSSFDLLGQREARVVSIDEQCSWVDVDVTFNVQHGSLRADCMSTISVVLPVATGTWKIWMLRTWLERFEDHGDPDTFRSPLNGVHEPTSQTTSAERTSSGEGEQEFDVIIVGGGQCGLSVAGRLRALGVSYVLLEKHNHIGANWTSKFESLKWHTAKEYGNLPFGHTFPPADPYMMPGPRIAAGFKAWSEKYDLNICANTQVESAVWNPGQEFWTVTSSSPSTGETTRLRTARHLILAIGTGQASPAYPSWATPEKVRLSGFNGTIQHSFAGYRSPEQWAGKRGIVIGTANTGHDVAEDMANVGMDTTIVQRNPTFVFPAEWLQRAQDRNFNAETDPADGDRQSFTYPMKIMREMANRAFWPLVAANHENFDALERSGFMLDRFGDLYDNLRDQRKDHSGQTSGEDALIFDDGSAVGVDLIVLCTGFNHDFRKDAARIVGQHVADQMDDFWGIDAEGELRGNAKPAGHSNLWYMGGGVQMARFFSRFLSLQIQAAVMGHPLRPYTE</sequence>
<protein>
    <recommendedName>
        <fullName evidence="5">FAD/NAD(P)-binding domain-containing protein</fullName>
    </recommendedName>
</protein>
<proteinExistence type="predicted"/>
<dbReference type="Gene3D" id="3.50.50.60">
    <property type="entry name" value="FAD/NAD(P)-binding domain"/>
    <property type="match status" value="1"/>
</dbReference>
<dbReference type="Proteomes" id="UP001345691">
    <property type="component" value="Unassembled WGS sequence"/>
</dbReference>
<gene>
    <name evidence="3" type="ORF">LTR69_007618</name>
</gene>